<reference evidence="2 3" key="1">
    <citation type="submission" date="2019-07" db="EMBL/GenBank/DDBJ databases">
        <title>WGS assembly of Gossypium mustelinum.</title>
        <authorList>
            <person name="Chen Z.J."/>
            <person name="Sreedasyam A."/>
            <person name="Ando A."/>
            <person name="Song Q."/>
            <person name="De L."/>
            <person name="Hulse-Kemp A."/>
            <person name="Ding M."/>
            <person name="Ye W."/>
            <person name="Kirkbride R."/>
            <person name="Jenkins J."/>
            <person name="Plott C."/>
            <person name="Lovell J."/>
            <person name="Lin Y.-M."/>
            <person name="Vaughn R."/>
            <person name="Liu B."/>
            <person name="Li W."/>
            <person name="Simpson S."/>
            <person name="Scheffler B."/>
            <person name="Saski C."/>
            <person name="Grover C."/>
            <person name="Hu G."/>
            <person name="Conover J."/>
            <person name="Carlson J."/>
            <person name="Shu S."/>
            <person name="Boston L."/>
            <person name="Williams M."/>
            <person name="Peterson D."/>
            <person name="Mcgee K."/>
            <person name="Jones D."/>
            <person name="Wendel J."/>
            <person name="Stelly D."/>
            <person name="Grimwood J."/>
            <person name="Schmutz J."/>
        </authorList>
    </citation>
    <scope>NUCLEOTIDE SEQUENCE [LARGE SCALE GENOMIC DNA]</scope>
    <source>
        <strain evidence="2">1408120.09</strain>
    </source>
</reference>
<name>A0A5D2S8L7_GOSMU</name>
<protein>
    <submittedName>
        <fullName evidence="2">Uncharacterized protein</fullName>
    </submittedName>
</protein>
<keyword evidence="3" id="KW-1185">Reference proteome</keyword>
<feature type="transmembrane region" description="Helical" evidence="1">
    <location>
        <begin position="12"/>
        <end position="30"/>
    </location>
</feature>
<dbReference type="AlphaFoldDB" id="A0A5D2S8L7"/>
<sequence>MRDLLFHWSEVLLLKAILDTQVFVFPLYFFNTFYPNFLDISWLLSVFIPCCLYVFLQCLQLINITKRNHFSLNSTIKIFKNFI</sequence>
<keyword evidence="1" id="KW-0812">Transmembrane</keyword>
<feature type="transmembrane region" description="Helical" evidence="1">
    <location>
        <begin position="42"/>
        <end position="62"/>
    </location>
</feature>
<keyword evidence="1" id="KW-1133">Transmembrane helix</keyword>
<dbReference type="Proteomes" id="UP000323597">
    <property type="component" value="Chromosome D13"/>
</dbReference>
<accession>A0A5D2S8L7</accession>
<organism evidence="2 3">
    <name type="scientific">Gossypium mustelinum</name>
    <name type="common">Cotton</name>
    <name type="synonym">Gossypium caicoense</name>
    <dbReference type="NCBI Taxonomy" id="34275"/>
    <lineage>
        <taxon>Eukaryota</taxon>
        <taxon>Viridiplantae</taxon>
        <taxon>Streptophyta</taxon>
        <taxon>Embryophyta</taxon>
        <taxon>Tracheophyta</taxon>
        <taxon>Spermatophyta</taxon>
        <taxon>Magnoliopsida</taxon>
        <taxon>eudicotyledons</taxon>
        <taxon>Gunneridae</taxon>
        <taxon>Pentapetalae</taxon>
        <taxon>rosids</taxon>
        <taxon>malvids</taxon>
        <taxon>Malvales</taxon>
        <taxon>Malvaceae</taxon>
        <taxon>Malvoideae</taxon>
        <taxon>Gossypium</taxon>
    </lineage>
</organism>
<evidence type="ECO:0000256" key="1">
    <source>
        <dbReference type="SAM" id="Phobius"/>
    </source>
</evidence>
<proteinExistence type="predicted"/>
<keyword evidence="1" id="KW-0472">Membrane</keyword>
<evidence type="ECO:0000313" key="2">
    <source>
        <dbReference type="EMBL" id="TYI48598.1"/>
    </source>
</evidence>
<evidence type="ECO:0000313" key="3">
    <source>
        <dbReference type="Proteomes" id="UP000323597"/>
    </source>
</evidence>
<dbReference type="EMBL" id="CM017661">
    <property type="protein sequence ID" value="TYI48598.1"/>
    <property type="molecule type" value="Genomic_DNA"/>
</dbReference>
<gene>
    <name evidence="2" type="ORF">E1A91_D13G259300v1</name>
</gene>